<dbReference type="InterPro" id="IPR016181">
    <property type="entry name" value="Acyl_CoA_acyltransferase"/>
</dbReference>
<dbReference type="EMBL" id="BOOU01000098">
    <property type="protein sequence ID" value="GII81482.1"/>
    <property type="molecule type" value="Genomic_DNA"/>
</dbReference>
<dbReference type="RefSeq" id="WP_203993794.1">
    <property type="nucleotide sequence ID" value="NZ_BOOU01000098.1"/>
</dbReference>
<dbReference type="Proteomes" id="UP000655287">
    <property type="component" value="Unassembled WGS sequence"/>
</dbReference>
<evidence type="ECO:0000259" key="1">
    <source>
        <dbReference type="PROSITE" id="PS51186"/>
    </source>
</evidence>
<name>A0A919R896_9ACTN</name>
<dbReference type="GO" id="GO:0016747">
    <property type="term" value="F:acyltransferase activity, transferring groups other than amino-acyl groups"/>
    <property type="evidence" value="ECO:0007669"/>
    <property type="project" value="InterPro"/>
</dbReference>
<evidence type="ECO:0000313" key="3">
    <source>
        <dbReference type="Proteomes" id="UP000655287"/>
    </source>
</evidence>
<dbReference type="Pfam" id="PF00583">
    <property type="entry name" value="Acetyltransf_1"/>
    <property type="match status" value="1"/>
</dbReference>
<dbReference type="SUPFAM" id="SSF55729">
    <property type="entry name" value="Acyl-CoA N-acyltransferases (Nat)"/>
    <property type="match status" value="1"/>
</dbReference>
<reference evidence="2" key="1">
    <citation type="submission" date="2021-01" db="EMBL/GenBank/DDBJ databases">
        <title>Whole genome shotgun sequence of Sphaerisporangium rufum NBRC 109079.</title>
        <authorList>
            <person name="Komaki H."/>
            <person name="Tamura T."/>
        </authorList>
    </citation>
    <scope>NUCLEOTIDE SEQUENCE</scope>
    <source>
        <strain evidence="2">NBRC 109079</strain>
    </source>
</reference>
<dbReference type="AlphaFoldDB" id="A0A919R896"/>
<protein>
    <submittedName>
        <fullName evidence="2">GCN5 family N-acetyltransferase</fullName>
    </submittedName>
</protein>
<gene>
    <name evidence="2" type="ORF">Sru01_64640</name>
</gene>
<comment type="caution">
    <text evidence="2">The sequence shown here is derived from an EMBL/GenBank/DDBJ whole genome shotgun (WGS) entry which is preliminary data.</text>
</comment>
<accession>A0A919R896</accession>
<feature type="domain" description="N-acetyltransferase" evidence="1">
    <location>
        <begin position="1"/>
        <end position="168"/>
    </location>
</feature>
<sequence>MRIRNGGPDDAAAVLEMFDAAVRRLVAAGRAAQWGTEPFSAVPARVAQVAGFAASGGMRIAEVAGRPAGCLVVGDAMPYVPPAGEPELYVRVLLTSGAYTGRGVGAALLRRARQEAVAGGKSLLRVDCWAGGDGRLVRYYQEQGFTPAQAFTVGDWPGRVLEMRLPGPAD</sequence>
<dbReference type="Gene3D" id="3.40.630.30">
    <property type="match status" value="1"/>
</dbReference>
<organism evidence="2 3">
    <name type="scientific">Sphaerisporangium rufum</name>
    <dbReference type="NCBI Taxonomy" id="1381558"/>
    <lineage>
        <taxon>Bacteria</taxon>
        <taxon>Bacillati</taxon>
        <taxon>Actinomycetota</taxon>
        <taxon>Actinomycetes</taxon>
        <taxon>Streptosporangiales</taxon>
        <taxon>Streptosporangiaceae</taxon>
        <taxon>Sphaerisporangium</taxon>
    </lineage>
</organism>
<dbReference type="CDD" id="cd04301">
    <property type="entry name" value="NAT_SF"/>
    <property type="match status" value="1"/>
</dbReference>
<proteinExistence type="predicted"/>
<keyword evidence="3" id="KW-1185">Reference proteome</keyword>
<dbReference type="InterPro" id="IPR000182">
    <property type="entry name" value="GNAT_dom"/>
</dbReference>
<dbReference type="PROSITE" id="PS51186">
    <property type="entry name" value="GNAT"/>
    <property type="match status" value="1"/>
</dbReference>
<evidence type="ECO:0000313" key="2">
    <source>
        <dbReference type="EMBL" id="GII81482.1"/>
    </source>
</evidence>